<organism evidence="2 3">
    <name type="scientific">Lasiosphaeris hirsuta</name>
    <dbReference type="NCBI Taxonomy" id="260670"/>
    <lineage>
        <taxon>Eukaryota</taxon>
        <taxon>Fungi</taxon>
        <taxon>Dikarya</taxon>
        <taxon>Ascomycota</taxon>
        <taxon>Pezizomycotina</taxon>
        <taxon>Sordariomycetes</taxon>
        <taxon>Sordariomycetidae</taxon>
        <taxon>Sordariales</taxon>
        <taxon>Lasiosphaeriaceae</taxon>
        <taxon>Lasiosphaeris</taxon>
    </lineage>
</organism>
<feature type="chain" id="PRO_5041367064" description="Extracellular globin" evidence="1">
    <location>
        <begin position="23"/>
        <end position="210"/>
    </location>
</feature>
<protein>
    <recommendedName>
        <fullName evidence="4">Extracellular globin</fullName>
    </recommendedName>
</protein>
<keyword evidence="3" id="KW-1185">Reference proteome</keyword>
<dbReference type="EMBL" id="JAUKUA010000001">
    <property type="protein sequence ID" value="KAK0731727.1"/>
    <property type="molecule type" value="Genomic_DNA"/>
</dbReference>
<comment type="caution">
    <text evidence="2">The sequence shown here is derived from an EMBL/GenBank/DDBJ whole genome shotgun (WGS) entry which is preliminary data.</text>
</comment>
<accession>A0AA40BCK7</accession>
<dbReference type="PANTHER" id="PTHR35043:SF7">
    <property type="entry name" value="TRANSCRIPTION FACTOR DOMAIN-CONTAINING PROTEIN"/>
    <property type="match status" value="1"/>
</dbReference>
<evidence type="ECO:0000313" key="2">
    <source>
        <dbReference type="EMBL" id="KAK0731727.1"/>
    </source>
</evidence>
<name>A0AA40BCK7_9PEZI</name>
<evidence type="ECO:0000313" key="3">
    <source>
        <dbReference type="Proteomes" id="UP001172102"/>
    </source>
</evidence>
<gene>
    <name evidence="2" type="ORF">B0H67DRAFT_640078</name>
</gene>
<dbReference type="AlphaFoldDB" id="A0AA40BCK7"/>
<dbReference type="Proteomes" id="UP001172102">
    <property type="component" value="Unassembled WGS sequence"/>
</dbReference>
<evidence type="ECO:0008006" key="4">
    <source>
        <dbReference type="Google" id="ProtNLM"/>
    </source>
</evidence>
<dbReference type="PANTHER" id="PTHR35043">
    <property type="entry name" value="TRANSCRIPTION FACTOR DOMAIN-CONTAINING PROTEIN"/>
    <property type="match status" value="1"/>
</dbReference>
<feature type="signal peptide" evidence="1">
    <location>
        <begin position="1"/>
        <end position="22"/>
    </location>
</feature>
<reference evidence="2" key="1">
    <citation type="submission" date="2023-06" db="EMBL/GenBank/DDBJ databases">
        <title>Genome-scale phylogeny and comparative genomics of the fungal order Sordariales.</title>
        <authorList>
            <consortium name="Lawrence Berkeley National Laboratory"/>
            <person name="Hensen N."/>
            <person name="Bonometti L."/>
            <person name="Westerberg I."/>
            <person name="Brannstrom I.O."/>
            <person name="Guillou S."/>
            <person name="Cros-Aarteil S."/>
            <person name="Calhoun S."/>
            <person name="Haridas S."/>
            <person name="Kuo A."/>
            <person name="Mondo S."/>
            <person name="Pangilinan J."/>
            <person name="Riley R."/>
            <person name="Labutti K."/>
            <person name="Andreopoulos B."/>
            <person name="Lipzen A."/>
            <person name="Chen C."/>
            <person name="Yanf M."/>
            <person name="Daum C."/>
            <person name="Ng V."/>
            <person name="Clum A."/>
            <person name="Steindorff A."/>
            <person name="Ohm R."/>
            <person name="Martin F."/>
            <person name="Silar P."/>
            <person name="Natvig D."/>
            <person name="Lalanne C."/>
            <person name="Gautier V."/>
            <person name="Ament-Velasquez S.L."/>
            <person name="Kruys A."/>
            <person name="Hutchinson M.I."/>
            <person name="Powell A.J."/>
            <person name="Barry K."/>
            <person name="Miller A.N."/>
            <person name="Grigoriev I.V."/>
            <person name="Debuchy R."/>
            <person name="Gladieux P."/>
            <person name="Thoren M.H."/>
            <person name="Johannesson H."/>
        </authorList>
    </citation>
    <scope>NUCLEOTIDE SEQUENCE</scope>
    <source>
        <strain evidence="2">SMH4607-1</strain>
    </source>
</reference>
<proteinExistence type="predicted"/>
<keyword evidence="1" id="KW-0732">Signal</keyword>
<evidence type="ECO:0000256" key="1">
    <source>
        <dbReference type="SAM" id="SignalP"/>
    </source>
</evidence>
<sequence>MSLSRTSTILFIALFLAAAAEAYNVTTTSCSTPNATANFVTSPNVRGTLDILWSSLFTIIACTWSVQHPNVPEQLINPWHDLENARRIHESASFQKCAHQDGVEWTFLHSYFANMGGFVIQGDPSDDMIHHPYHLDADTLLRLCELNILKSMRDISTEDILDKPKDDWLVKGAAICQIQWTTIQIAVRLANKIDVSPARDCSLGLFCVAP</sequence>